<comment type="caution">
    <text evidence="2">The sequence shown here is derived from an EMBL/GenBank/DDBJ whole genome shotgun (WGS) entry which is preliminary data.</text>
</comment>
<organism evidence="2 3">
    <name type="scientific">Leptolinea tardivitalis</name>
    <dbReference type="NCBI Taxonomy" id="229920"/>
    <lineage>
        <taxon>Bacteria</taxon>
        <taxon>Bacillati</taxon>
        <taxon>Chloroflexota</taxon>
        <taxon>Anaerolineae</taxon>
        <taxon>Anaerolineales</taxon>
        <taxon>Anaerolineaceae</taxon>
        <taxon>Leptolinea</taxon>
    </lineage>
</organism>
<feature type="transmembrane region" description="Helical" evidence="1">
    <location>
        <begin position="44"/>
        <end position="60"/>
    </location>
</feature>
<evidence type="ECO:0000256" key="1">
    <source>
        <dbReference type="SAM" id="Phobius"/>
    </source>
</evidence>
<dbReference type="EMBL" id="LGCK01000006">
    <property type="protein sequence ID" value="KPL73181.1"/>
    <property type="molecule type" value="Genomic_DNA"/>
</dbReference>
<dbReference type="Proteomes" id="UP000050430">
    <property type="component" value="Unassembled WGS sequence"/>
</dbReference>
<keyword evidence="1" id="KW-1133">Transmembrane helix</keyword>
<keyword evidence="3" id="KW-1185">Reference proteome</keyword>
<evidence type="ECO:0000313" key="2">
    <source>
        <dbReference type="EMBL" id="KPL73181.1"/>
    </source>
</evidence>
<feature type="transmembrane region" description="Helical" evidence="1">
    <location>
        <begin position="20"/>
        <end position="37"/>
    </location>
</feature>
<name>A0A0P6XMM3_9CHLR</name>
<proteinExistence type="predicted"/>
<gene>
    <name evidence="2" type="ORF">ADM99_02770</name>
</gene>
<reference evidence="2 3" key="1">
    <citation type="submission" date="2015-07" db="EMBL/GenBank/DDBJ databases">
        <title>Genome sequence of Leptolinea tardivitalis DSM 16556.</title>
        <authorList>
            <person name="Hemp J."/>
            <person name="Ward L.M."/>
            <person name="Pace L.A."/>
            <person name="Fischer W.W."/>
        </authorList>
    </citation>
    <scope>NUCLEOTIDE SEQUENCE [LARGE SCALE GENOMIC DNA]</scope>
    <source>
        <strain evidence="2 3">YMTK-2</strain>
    </source>
</reference>
<protein>
    <submittedName>
        <fullName evidence="2">Uncharacterized protein</fullName>
    </submittedName>
</protein>
<keyword evidence="1" id="KW-0812">Transmembrane</keyword>
<evidence type="ECO:0000313" key="3">
    <source>
        <dbReference type="Proteomes" id="UP000050430"/>
    </source>
</evidence>
<accession>A0A0P6XMM3</accession>
<dbReference type="AlphaFoldDB" id="A0A0P6XMM3"/>
<keyword evidence="1" id="KW-0472">Membrane</keyword>
<sequence length="99" mass="11476">MVIAHMVWFFPPEPVPPVRIWIGQIMQFGMVISYALSFWKEERASILMILCAFVLFFLVIASGGAIVYFLISVFPAILYGIDRYIGRKTWNKRKNESVE</sequence>